<dbReference type="InterPro" id="IPR056009">
    <property type="entry name" value="DUF7587"/>
</dbReference>
<dbReference type="AlphaFoldDB" id="A0A6A5UME2"/>
<sequence length="163" mass="18898">MSAESPAPPSVFYRAQHRRSFTHYDSQYGFEAQGRYLMDYSHWINKQKIESHLNRNARPLEPTPFISVFDNRASANSRAQIFRNRGYRDVFIAEIRPGGLECTSLPLRFFEGVVDLPAWIAPEGTIFLSSADLRRYLHVDVAISDRHEWLAIEWIPASMIRVI</sequence>
<evidence type="ECO:0000259" key="1">
    <source>
        <dbReference type="Pfam" id="PF24494"/>
    </source>
</evidence>
<reference evidence="2" key="1">
    <citation type="journal article" date="2020" name="Stud. Mycol.">
        <title>101 Dothideomycetes genomes: a test case for predicting lifestyles and emergence of pathogens.</title>
        <authorList>
            <person name="Haridas S."/>
            <person name="Albert R."/>
            <person name="Binder M."/>
            <person name="Bloem J."/>
            <person name="Labutti K."/>
            <person name="Salamov A."/>
            <person name="Andreopoulos B."/>
            <person name="Baker S."/>
            <person name="Barry K."/>
            <person name="Bills G."/>
            <person name="Bluhm B."/>
            <person name="Cannon C."/>
            <person name="Castanera R."/>
            <person name="Culley D."/>
            <person name="Daum C."/>
            <person name="Ezra D."/>
            <person name="Gonzalez J."/>
            <person name="Henrissat B."/>
            <person name="Kuo A."/>
            <person name="Liang C."/>
            <person name="Lipzen A."/>
            <person name="Lutzoni F."/>
            <person name="Magnuson J."/>
            <person name="Mondo S."/>
            <person name="Nolan M."/>
            <person name="Ohm R."/>
            <person name="Pangilinan J."/>
            <person name="Park H.-J."/>
            <person name="Ramirez L."/>
            <person name="Alfaro M."/>
            <person name="Sun H."/>
            <person name="Tritt A."/>
            <person name="Yoshinaga Y."/>
            <person name="Zwiers L.-H."/>
            <person name="Turgeon B."/>
            <person name="Goodwin S."/>
            <person name="Spatafora J."/>
            <person name="Crous P."/>
            <person name="Grigoriev I."/>
        </authorList>
    </citation>
    <scope>NUCLEOTIDE SEQUENCE</scope>
    <source>
        <strain evidence="2">CBS 107.79</strain>
    </source>
</reference>
<gene>
    <name evidence="2" type="ORF">BU23DRAFT_560558</name>
</gene>
<name>A0A6A5UME2_9PLEO</name>
<dbReference type="Proteomes" id="UP000800036">
    <property type="component" value="Unassembled WGS sequence"/>
</dbReference>
<organism evidence="2 3">
    <name type="scientific">Bimuria novae-zelandiae CBS 107.79</name>
    <dbReference type="NCBI Taxonomy" id="1447943"/>
    <lineage>
        <taxon>Eukaryota</taxon>
        <taxon>Fungi</taxon>
        <taxon>Dikarya</taxon>
        <taxon>Ascomycota</taxon>
        <taxon>Pezizomycotina</taxon>
        <taxon>Dothideomycetes</taxon>
        <taxon>Pleosporomycetidae</taxon>
        <taxon>Pleosporales</taxon>
        <taxon>Massarineae</taxon>
        <taxon>Didymosphaeriaceae</taxon>
        <taxon>Bimuria</taxon>
    </lineage>
</organism>
<keyword evidence="3" id="KW-1185">Reference proteome</keyword>
<proteinExistence type="predicted"/>
<evidence type="ECO:0000313" key="2">
    <source>
        <dbReference type="EMBL" id="KAF1966101.1"/>
    </source>
</evidence>
<dbReference type="Pfam" id="PF24494">
    <property type="entry name" value="DUF7587"/>
    <property type="match status" value="1"/>
</dbReference>
<dbReference type="OrthoDB" id="5429427at2759"/>
<dbReference type="EMBL" id="ML976751">
    <property type="protein sequence ID" value="KAF1966101.1"/>
    <property type="molecule type" value="Genomic_DNA"/>
</dbReference>
<protein>
    <recommendedName>
        <fullName evidence="1">DUF7587 domain-containing protein</fullName>
    </recommendedName>
</protein>
<feature type="domain" description="DUF7587" evidence="1">
    <location>
        <begin position="8"/>
        <end position="160"/>
    </location>
</feature>
<accession>A0A6A5UME2</accession>
<evidence type="ECO:0000313" key="3">
    <source>
        <dbReference type="Proteomes" id="UP000800036"/>
    </source>
</evidence>